<name>A0A540MGG4_MALBA</name>
<evidence type="ECO:0000313" key="2">
    <source>
        <dbReference type="EMBL" id="TQD97836.1"/>
    </source>
</evidence>
<keyword evidence="3" id="KW-1185">Reference proteome</keyword>
<feature type="compositionally biased region" description="Basic residues" evidence="1">
    <location>
        <begin position="305"/>
        <end position="315"/>
    </location>
</feature>
<dbReference type="AlphaFoldDB" id="A0A540MGG4"/>
<evidence type="ECO:0000313" key="3">
    <source>
        <dbReference type="Proteomes" id="UP000315295"/>
    </source>
</evidence>
<reference evidence="2 3" key="1">
    <citation type="journal article" date="2019" name="G3 (Bethesda)">
        <title>Sequencing of a Wild Apple (Malus baccata) Genome Unravels the Differences Between Cultivated and Wild Apple Species Regarding Disease Resistance and Cold Tolerance.</title>
        <authorList>
            <person name="Chen X."/>
        </authorList>
    </citation>
    <scope>NUCLEOTIDE SEQUENCE [LARGE SCALE GENOMIC DNA]</scope>
    <source>
        <strain evidence="3">cv. Shandingzi</strain>
        <tissue evidence="2">Leaves</tissue>
    </source>
</reference>
<organism evidence="2 3">
    <name type="scientific">Malus baccata</name>
    <name type="common">Siberian crab apple</name>
    <name type="synonym">Pyrus baccata</name>
    <dbReference type="NCBI Taxonomy" id="106549"/>
    <lineage>
        <taxon>Eukaryota</taxon>
        <taxon>Viridiplantae</taxon>
        <taxon>Streptophyta</taxon>
        <taxon>Embryophyta</taxon>
        <taxon>Tracheophyta</taxon>
        <taxon>Spermatophyta</taxon>
        <taxon>Magnoliopsida</taxon>
        <taxon>eudicotyledons</taxon>
        <taxon>Gunneridae</taxon>
        <taxon>Pentapetalae</taxon>
        <taxon>rosids</taxon>
        <taxon>fabids</taxon>
        <taxon>Rosales</taxon>
        <taxon>Rosaceae</taxon>
        <taxon>Amygdaloideae</taxon>
        <taxon>Maleae</taxon>
        <taxon>Malus</taxon>
    </lineage>
</organism>
<accession>A0A540MGG4</accession>
<feature type="compositionally biased region" description="Polar residues" evidence="1">
    <location>
        <begin position="330"/>
        <end position="355"/>
    </location>
</feature>
<sequence length="369" mass="40302">MALAILTLAPPHSLCCLPLLAVLLVDYHELLSLGYRFSGFVVVLGVKLGIGCWCCFHREAAADTTLADESDKFSGAGAGVGAHFSGPQPCFRWPRLQLQHPIRPLELECELSFEDNSRKIHILKFGFRSIFEDSEFFISKMAKLSCFSAIVRGKKKLKGDESTRSGELRKAIETLHVRLQQQPVKSLEMDGKSKPETLGVLIPFGVEKKYSSPSSGNTRSPKSPIGCVEAVEAAAYEGESEHEESPIARGNSFNDHSDLQLDEANSGEVTPKLVYLNKQSIKPQRARGVVTDSVAKAALGNKGWNPRRKSSKKLSQRSASFKNTHALPSKKSSSFPTHGHNTGASVVQQNLSKTKSMVRVSSELPSSSH</sequence>
<dbReference type="EMBL" id="VIEB01000262">
    <property type="protein sequence ID" value="TQD97836.1"/>
    <property type="molecule type" value="Genomic_DNA"/>
</dbReference>
<proteinExistence type="predicted"/>
<comment type="caution">
    <text evidence="2">The sequence shown here is derived from an EMBL/GenBank/DDBJ whole genome shotgun (WGS) entry which is preliminary data.</text>
</comment>
<feature type="region of interest" description="Disordered" evidence="1">
    <location>
        <begin position="300"/>
        <end position="369"/>
    </location>
</feature>
<protein>
    <submittedName>
        <fullName evidence="2">Uncharacterized protein</fullName>
    </submittedName>
</protein>
<dbReference type="STRING" id="106549.A0A540MGG4"/>
<feature type="region of interest" description="Disordered" evidence="1">
    <location>
        <begin position="238"/>
        <end position="259"/>
    </location>
</feature>
<gene>
    <name evidence="2" type="ORF">C1H46_016531</name>
</gene>
<dbReference type="Proteomes" id="UP000315295">
    <property type="component" value="Unassembled WGS sequence"/>
</dbReference>
<evidence type="ECO:0000256" key="1">
    <source>
        <dbReference type="SAM" id="MobiDB-lite"/>
    </source>
</evidence>